<dbReference type="InterPro" id="IPR023772">
    <property type="entry name" value="DNA-bd_HTH_TetR-type_CS"/>
</dbReference>
<evidence type="ECO:0000259" key="3">
    <source>
        <dbReference type="PROSITE" id="PS50977"/>
    </source>
</evidence>
<evidence type="ECO:0000313" key="4">
    <source>
        <dbReference type="EMBL" id="EKF76152.1"/>
    </source>
</evidence>
<accession>L0WIY5</accession>
<dbReference type="PATRIC" id="fig|1177179.3.peg.317"/>
<dbReference type="STRING" id="1177179.A11A3_01620"/>
<keyword evidence="5" id="KW-1185">Reference proteome</keyword>
<sequence>MARKPKQQRSRATVDAIIQAALIAISRQGPGGTTAREIAELAGIGVGSLYEYFANKEAIFNAAAERFVADTVAMVQPLVPQLVRMEIREAVVTLLRSFRDFLEQNDQLYLKCARHAFAVDMAVYQKPINRMLMNLFSQYLMHQPHMTRVPRIPALAFFYINGSTFTMIQHLSEETPSVPFDELTGVLADMLACYVEQHLADDPS</sequence>
<dbReference type="PROSITE" id="PS50977">
    <property type="entry name" value="HTH_TETR_2"/>
    <property type="match status" value="1"/>
</dbReference>
<feature type="DNA-binding region" description="H-T-H motif" evidence="2">
    <location>
        <begin position="34"/>
        <end position="53"/>
    </location>
</feature>
<reference evidence="4 5" key="1">
    <citation type="journal article" date="2012" name="J. Bacteriol.">
        <title>Genome Sequence of the Alkane-Degrading Bacterium Alcanivorax hongdengensis Type Strain A-11-3.</title>
        <authorList>
            <person name="Lai Q."/>
            <person name="Shao Z."/>
        </authorList>
    </citation>
    <scope>NUCLEOTIDE SEQUENCE [LARGE SCALE GENOMIC DNA]</scope>
    <source>
        <strain evidence="4 5">A-11-3</strain>
    </source>
</reference>
<gene>
    <name evidence="4" type="ORF">A11A3_01620</name>
</gene>
<dbReference type="PANTHER" id="PTHR30055">
    <property type="entry name" value="HTH-TYPE TRANSCRIPTIONAL REGULATOR RUTR"/>
    <property type="match status" value="1"/>
</dbReference>
<dbReference type="InterPro" id="IPR001647">
    <property type="entry name" value="HTH_TetR"/>
</dbReference>
<evidence type="ECO:0000313" key="5">
    <source>
        <dbReference type="Proteomes" id="UP000010164"/>
    </source>
</evidence>
<dbReference type="EMBL" id="AMRJ01000001">
    <property type="protein sequence ID" value="EKF76152.1"/>
    <property type="molecule type" value="Genomic_DNA"/>
</dbReference>
<dbReference type="AlphaFoldDB" id="L0WIY5"/>
<evidence type="ECO:0000256" key="1">
    <source>
        <dbReference type="ARBA" id="ARBA00023125"/>
    </source>
</evidence>
<dbReference type="SUPFAM" id="SSF46689">
    <property type="entry name" value="Homeodomain-like"/>
    <property type="match status" value="1"/>
</dbReference>
<evidence type="ECO:0000256" key="2">
    <source>
        <dbReference type="PROSITE-ProRule" id="PRU00335"/>
    </source>
</evidence>
<dbReference type="eggNOG" id="COG1309">
    <property type="taxonomic scope" value="Bacteria"/>
</dbReference>
<dbReference type="RefSeq" id="WP_008927515.1">
    <property type="nucleotide sequence ID" value="NZ_AMRJ01000001.1"/>
</dbReference>
<name>L0WIY5_9GAMM</name>
<keyword evidence="1 2" id="KW-0238">DNA-binding</keyword>
<dbReference type="PANTHER" id="PTHR30055:SF226">
    <property type="entry name" value="HTH-TYPE TRANSCRIPTIONAL REGULATOR PKSA"/>
    <property type="match status" value="1"/>
</dbReference>
<organism evidence="4 5">
    <name type="scientific">Alcanivorax hongdengensis A-11-3</name>
    <dbReference type="NCBI Taxonomy" id="1177179"/>
    <lineage>
        <taxon>Bacteria</taxon>
        <taxon>Pseudomonadati</taxon>
        <taxon>Pseudomonadota</taxon>
        <taxon>Gammaproteobacteria</taxon>
        <taxon>Oceanospirillales</taxon>
        <taxon>Alcanivoracaceae</taxon>
        <taxon>Alcanivorax</taxon>
    </lineage>
</organism>
<dbReference type="PROSITE" id="PS01081">
    <property type="entry name" value="HTH_TETR_1"/>
    <property type="match status" value="1"/>
</dbReference>
<protein>
    <submittedName>
        <fullName evidence="4">Transcriptional regulator</fullName>
    </submittedName>
</protein>
<dbReference type="GO" id="GO:0000976">
    <property type="term" value="F:transcription cis-regulatory region binding"/>
    <property type="evidence" value="ECO:0007669"/>
    <property type="project" value="TreeGrafter"/>
</dbReference>
<dbReference type="OrthoDB" id="9816320at2"/>
<dbReference type="GO" id="GO:0003700">
    <property type="term" value="F:DNA-binding transcription factor activity"/>
    <property type="evidence" value="ECO:0007669"/>
    <property type="project" value="TreeGrafter"/>
</dbReference>
<dbReference type="InterPro" id="IPR009057">
    <property type="entry name" value="Homeodomain-like_sf"/>
</dbReference>
<dbReference type="InterPro" id="IPR050109">
    <property type="entry name" value="HTH-type_TetR-like_transc_reg"/>
</dbReference>
<dbReference type="Gene3D" id="1.10.357.10">
    <property type="entry name" value="Tetracycline Repressor, domain 2"/>
    <property type="match status" value="1"/>
</dbReference>
<dbReference type="Proteomes" id="UP000010164">
    <property type="component" value="Unassembled WGS sequence"/>
</dbReference>
<dbReference type="Pfam" id="PF00440">
    <property type="entry name" value="TetR_N"/>
    <property type="match status" value="1"/>
</dbReference>
<proteinExistence type="predicted"/>
<comment type="caution">
    <text evidence="4">The sequence shown here is derived from an EMBL/GenBank/DDBJ whole genome shotgun (WGS) entry which is preliminary data.</text>
</comment>
<feature type="domain" description="HTH tetR-type" evidence="3">
    <location>
        <begin position="11"/>
        <end position="71"/>
    </location>
</feature>
<dbReference type="PRINTS" id="PR00455">
    <property type="entry name" value="HTHTETR"/>
</dbReference>